<name>A0ABM9RQA9_PARSO</name>
<sequence>MKEKLNISVTDIDLYRKHIYNKDKLKSLDVNSRFKRFRFFYNGLLINLDNITVRAYMIKPDKKEIFNDLSIVDENTVELEFTNQALLVPGTLKLELVLYEDDAELSSFLIEYEVVKSLRTDNSIESSNEYTSLQISLQKIERWNKNYQKLYDKWNTDFSNLHSTKSDVLDELKYTKENELNKLKEDKYNELTTLYNSKDEELNNLKNTWDEEFRKKYDGLNREYSNRVSSIEEDINSVKKDGLNLKDSLDSDYLNNYKGNVTDFNNCTIVGRYYVFKEGGSIPNAPVEGNLYGVLTVTKPNDTEIMQVLHCPNGVIYTRLKNFEGRWWDWKKTPTVEDFESNNGKSYGFQKLPNGIIIQWGSTVIPFDGHRAHGYLYYPVAFKEECHCCGNVATNDYGGFCEATGTVVGDSLVRGYAEALDIGNVDRRGHNVRFQWIVIGK</sequence>
<gene>
    <name evidence="3" type="ORF">ATCC9714_21101</name>
</gene>
<dbReference type="Gene3D" id="2.60.40.3940">
    <property type="match status" value="1"/>
</dbReference>
<keyword evidence="1" id="KW-0175">Coiled coil</keyword>
<dbReference type="CDD" id="cd19958">
    <property type="entry name" value="pyocin_knob"/>
    <property type="match status" value="1"/>
</dbReference>
<evidence type="ECO:0000313" key="4">
    <source>
        <dbReference type="Proteomes" id="UP000032811"/>
    </source>
</evidence>
<evidence type="ECO:0000313" key="3">
    <source>
        <dbReference type="EMBL" id="CEJ74222.1"/>
    </source>
</evidence>
<organism evidence="3 4">
    <name type="scientific">Paraclostridium sordellii</name>
    <name type="common">Clostridium sordellii</name>
    <dbReference type="NCBI Taxonomy" id="1505"/>
    <lineage>
        <taxon>Bacteria</taxon>
        <taxon>Bacillati</taxon>
        <taxon>Bacillota</taxon>
        <taxon>Clostridia</taxon>
        <taxon>Peptostreptococcales</taxon>
        <taxon>Peptostreptococcaceae</taxon>
        <taxon>Paraclostridium</taxon>
    </lineage>
</organism>
<feature type="domain" description="Putative tail fiber protein gp53-like C-terminal" evidence="2">
    <location>
        <begin position="351"/>
        <end position="440"/>
    </location>
</feature>
<feature type="coiled-coil region" evidence="1">
    <location>
        <begin position="188"/>
        <end position="241"/>
    </location>
</feature>
<dbReference type="Proteomes" id="UP000032811">
    <property type="component" value="Chromosome 1"/>
</dbReference>
<dbReference type="EMBL" id="LN679998">
    <property type="protein sequence ID" value="CEJ74222.1"/>
    <property type="molecule type" value="Genomic_DNA"/>
</dbReference>
<dbReference type="GeneID" id="97537944"/>
<dbReference type="Pfam" id="PF21882">
    <property type="entry name" value="Gp53-like_C"/>
    <property type="match status" value="1"/>
</dbReference>
<reference evidence="3 4" key="1">
    <citation type="submission" date="2014-11" db="EMBL/GenBank/DDBJ databases">
        <authorList>
            <person name="Aslett M.A."/>
            <person name="De Silva N."/>
        </authorList>
    </citation>
    <scope>NUCLEOTIDE SEQUENCE [LARGE SCALE GENOMIC DNA]</scope>
    <source>
        <strain evidence="3 4">ATCC9714</strain>
    </source>
</reference>
<accession>A0ABM9RQA9</accession>
<proteinExistence type="predicted"/>
<evidence type="ECO:0000259" key="2">
    <source>
        <dbReference type="Pfam" id="PF21882"/>
    </source>
</evidence>
<dbReference type="RefSeq" id="WP_057545224.1">
    <property type="nucleotide sequence ID" value="NZ_CDNJ01000003.1"/>
</dbReference>
<evidence type="ECO:0000256" key="1">
    <source>
        <dbReference type="SAM" id="Coils"/>
    </source>
</evidence>
<protein>
    <recommendedName>
        <fullName evidence="2">Putative tail fiber protein gp53-like C-terminal domain-containing protein</fullName>
    </recommendedName>
</protein>
<keyword evidence="4" id="KW-1185">Reference proteome</keyword>
<dbReference type="InterPro" id="IPR054075">
    <property type="entry name" value="Gp53-like_C"/>
</dbReference>